<protein>
    <submittedName>
        <fullName evidence="1">Uncharacterized protein</fullName>
    </submittedName>
</protein>
<gene>
    <name evidence="1" type="ORF">SEVIR_1G257050v2</name>
</gene>
<organism evidence="1 2">
    <name type="scientific">Setaria viridis</name>
    <name type="common">Green bristlegrass</name>
    <name type="synonym">Setaria italica subsp. viridis</name>
    <dbReference type="NCBI Taxonomy" id="4556"/>
    <lineage>
        <taxon>Eukaryota</taxon>
        <taxon>Viridiplantae</taxon>
        <taxon>Streptophyta</taxon>
        <taxon>Embryophyta</taxon>
        <taxon>Tracheophyta</taxon>
        <taxon>Spermatophyta</taxon>
        <taxon>Magnoliopsida</taxon>
        <taxon>Liliopsida</taxon>
        <taxon>Poales</taxon>
        <taxon>Poaceae</taxon>
        <taxon>PACMAD clade</taxon>
        <taxon>Panicoideae</taxon>
        <taxon>Panicodae</taxon>
        <taxon>Paniceae</taxon>
        <taxon>Cenchrinae</taxon>
        <taxon>Setaria</taxon>
    </lineage>
</organism>
<dbReference type="EMBL" id="CM016552">
    <property type="protein sequence ID" value="TKW40605.1"/>
    <property type="molecule type" value="Genomic_DNA"/>
</dbReference>
<evidence type="ECO:0000313" key="1">
    <source>
        <dbReference type="EMBL" id="TKW40605.1"/>
    </source>
</evidence>
<dbReference type="Gramene" id="TKW40605">
    <property type="protein sequence ID" value="TKW40605"/>
    <property type="gene ID" value="SEVIR_1G257050v2"/>
</dbReference>
<dbReference type="AlphaFoldDB" id="A0A4U6WEL8"/>
<reference evidence="1" key="1">
    <citation type="submission" date="2019-03" db="EMBL/GenBank/DDBJ databases">
        <title>WGS assembly of Setaria viridis.</title>
        <authorList>
            <person name="Huang P."/>
            <person name="Jenkins J."/>
            <person name="Grimwood J."/>
            <person name="Barry K."/>
            <person name="Healey A."/>
            <person name="Mamidi S."/>
            <person name="Sreedasyam A."/>
            <person name="Shu S."/>
            <person name="Feldman M."/>
            <person name="Wu J."/>
            <person name="Yu Y."/>
            <person name="Chen C."/>
            <person name="Johnson J."/>
            <person name="Rokhsar D."/>
            <person name="Baxter I."/>
            <person name="Schmutz J."/>
            <person name="Brutnell T."/>
            <person name="Kellogg E."/>
        </authorList>
    </citation>
    <scope>NUCLEOTIDE SEQUENCE [LARGE SCALE GENOMIC DNA]</scope>
</reference>
<evidence type="ECO:0000313" key="2">
    <source>
        <dbReference type="Proteomes" id="UP000298652"/>
    </source>
</evidence>
<keyword evidence="2" id="KW-1185">Reference proteome</keyword>
<name>A0A4U6WEL8_SETVI</name>
<sequence length="42" mass="4932">MEFLINRSAWCEGETIPPNLTTILAQDHITNHHQETQQPLFR</sequence>
<accession>A0A4U6WEL8</accession>
<dbReference type="Proteomes" id="UP000298652">
    <property type="component" value="Chromosome 1"/>
</dbReference>
<proteinExistence type="predicted"/>